<reference evidence="5 6" key="1">
    <citation type="submission" date="2017-06" db="EMBL/GenBank/DDBJ databases">
        <title>A platform for efficient transgenesis in Macrostomum lignano, a flatworm model organism for stem cell research.</title>
        <authorList>
            <person name="Berezikov E."/>
        </authorList>
    </citation>
    <scope>NUCLEOTIDE SEQUENCE [LARGE SCALE GENOMIC DNA]</scope>
    <source>
        <strain evidence="5">DV1</strain>
        <tissue evidence="5">Whole organism</tissue>
    </source>
</reference>
<name>A0A267GRK1_9PLAT</name>
<keyword evidence="6" id="KW-1185">Reference proteome</keyword>
<dbReference type="EMBL" id="NIVC01000208">
    <property type="protein sequence ID" value="PAA87977.1"/>
    <property type="molecule type" value="Genomic_DNA"/>
</dbReference>
<evidence type="ECO:0000313" key="6">
    <source>
        <dbReference type="Proteomes" id="UP000215902"/>
    </source>
</evidence>
<organism evidence="5 6">
    <name type="scientific">Macrostomum lignano</name>
    <dbReference type="NCBI Taxonomy" id="282301"/>
    <lineage>
        <taxon>Eukaryota</taxon>
        <taxon>Metazoa</taxon>
        <taxon>Spiralia</taxon>
        <taxon>Lophotrochozoa</taxon>
        <taxon>Platyhelminthes</taxon>
        <taxon>Rhabditophora</taxon>
        <taxon>Macrostomorpha</taxon>
        <taxon>Macrostomida</taxon>
        <taxon>Macrostomidae</taxon>
        <taxon>Macrostomum</taxon>
    </lineage>
</organism>
<dbReference type="InterPro" id="IPR020373">
    <property type="entry name" value="Kgd4/YMR-31"/>
</dbReference>
<dbReference type="Proteomes" id="UP000215902">
    <property type="component" value="Unassembled WGS sequence"/>
</dbReference>
<sequence length="109" mass="12091">FLNSSLIMSYQSTSLLIRALLLPNAWQRSCCLATVAAVKRHQPLIKFPSRRNGGVASSTGSQRSARPSLSASQSGNWKEDFMTLEARYQRQRIDDREIEAINSGGASLY</sequence>
<feature type="compositionally biased region" description="Polar residues" evidence="4">
    <location>
        <begin position="55"/>
        <end position="76"/>
    </location>
</feature>
<gene>
    <name evidence="5" type="ORF">BOX15_Mlig032594g1</name>
</gene>
<comment type="subcellular location">
    <subcellularLocation>
        <location evidence="1">Mitochondrion</location>
    </subcellularLocation>
</comment>
<evidence type="ECO:0000256" key="2">
    <source>
        <dbReference type="ARBA" id="ARBA00023128"/>
    </source>
</evidence>
<dbReference type="Pfam" id="PF10937">
    <property type="entry name" value="Kgd4-YMR31"/>
    <property type="match status" value="1"/>
</dbReference>
<accession>A0A267GRK1</accession>
<dbReference type="GO" id="GO:0006103">
    <property type="term" value="P:2-oxoglutarate metabolic process"/>
    <property type="evidence" value="ECO:0007669"/>
    <property type="project" value="InterPro"/>
</dbReference>
<keyword evidence="2" id="KW-0496">Mitochondrion</keyword>
<feature type="non-terminal residue" evidence="5">
    <location>
        <position position="1"/>
    </location>
</feature>
<comment type="similarity">
    <text evidence="3">Belongs to the alpha-ketoglutarate dehydrogenase component 4 family.</text>
</comment>
<evidence type="ECO:0000256" key="3">
    <source>
        <dbReference type="ARBA" id="ARBA00043970"/>
    </source>
</evidence>
<comment type="caution">
    <text evidence="5">The sequence shown here is derived from an EMBL/GenBank/DDBJ whole genome shotgun (WGS) entry which is preliminary data.</text>
</comment>
<dbReference type="GO" id="GO:0005739">
    <property type="term" value="C:mitochondrion"/>
    <property type="evidence" value="ECO:0007669"/>
    <property type="project" value="UniProtKB-SubCell"/>
</dbReference>
<proteinExistence type="inferred from homology"/>
<evidence type="ECO:0000256" key="4">
    <source>
        <dbReference type="SAM" id="MobiDB-lite"/>
    </source>
</evidence>
<dbReference type="AlphaFoldDB" id="A0A267GRK1"/>
<feature type="region of interest" description="Disordered" evidence="4">
    <location>
        <begin position="48"/>
        <end position="76"/>
    </location>
</feature>
<evidence type="ECO:0000313" key="5">
    <source>
        <dbReference type="EMBL" id="PAA87977.1"/>
    </source>
</evidence>
<dbReference type="OrthoDB" id="2116030at2759"/>
<protein>
    <submittedName>
        <fullName evidence="5">Uncharacterized protein</fullName>
    </submittedName>
</protein>
<evidence type="ECO:0000256" key="1">
    <source>
        <dbReference type="ARBA" id="ARBA00004173"/>
    </source>
</evidence>